<dbReference type="EMBL" id="CAJZBQ010000004">
    <property type="protein sequence ID" value="CAG9311628.1"/>
    <property type="molecule type" value="Genomic_DNA"/>
</dbReference>
<dbReference type="Proteomes" id="UP001162131">
    <property type="component" value="Unassembled WGS sequence"/>
</dbReference>
<dbReference type="GO" id="GO:0004352">
    <property type="term" value="F:glutamate dehydrogenase (NAD+) activity"/>
    <property type="evidence" value="ECO:0007669"/>
    <property type="project" value="TreeGrafter"/>
</dbReference>
<dbReference type="InterPro" id="IPR006097">
    <property type="entry name" value="Glu/Leu/Phe/Val/Trp_DH_dimer"/>
</dbReference>
<evidence type="ECO:0000256" key="8">
    <source>
        <dbReference type="PIRSR" id="PIRSR000185-1"/>
    </source>
</evidence>
<dbReference type="PANTHER" id="PTHR11606">
    <property type="entry name" value="GLUTAMATE DEHYDROGENASE"/>
    <property type="match status" value="1"/>
</dbReference>
<evidence type="ECO:0000313" key="13">
    <source>
        <dbReference type="EMBL" id="CAG9311628.1"/>
    </source>
</evidence>
<sequence length="495" mass="54289">MLSKVLKTFSSRTPFRQMSSGPSTEPNFLEMVNMYFDKAAKHTDIKPEVLELIKTCDTVLRVTLPLKKDDGSIKYYKAYRAQHSHHRLPCKGGTRYALDVDLNEVEALSFLMTLKCACVNLPFGGGKGGITVDPKTLSLGERERLTRRYALELSKKGFLSPAADVPGPDLGTGELEMAWMMDTYKSLNPTNLNAVACTTGKPLEMGGIPGRAESTGLGLYYALREFLRDKKYTDKVELPTGINGKKVIVQGFGNVGYWACHFLQKDGAKILGVIEPSGSVFNENGIDVDDLKAFMIQHKTLKGYPKAELVENGQEVFTRKTDIIIPAAVERSVHGSNAPNFNCKILAEGANGPTTPLGEEALEKKGVLVLPDLLMNAGGVTVSFFEYVKNLGHIKPGLLTKRWQGKRNRSIIEAIATLKGISHEELEAKSADWKKLAEGASELDLVYSGLEQIMSEAVQETKETSERLGVNLRIAAYVNSLQRIDDATLKGTIGL</sequence>
<dbReference type="GO" id="GO:0005739">
    <property type="term" value="C:mitochondrion"/>
    <property type="evidence" value="ECO:0007669"/>
    <property type="project" value="UniProtKB-SubCell"/>
</dbReference>
<dbReference type="InterPro" id="IPR006095">
    <property type="entry name" value="Glu/Leu/Phe/Val/Trp_DH"/>
</dbReference>
<evidence type="ECO:0000256" key="1">
    <source>
        <dbReference type="ARBA" id="ARBA00004173"/>
    </source>
</evidence>
<gene>
    <name evidence="13" type="ORF">BSTOLATCC_MIC3915</name>
</gene>
<feature type="binding site" evidence="9">
    <location>
        <position position="115"/>
    </location>
    <ligand>
        <name>substrate</name>
    </ligand>
</feature>
<dbReference type="SUPFAM" id="SSF51735">
    <property type="entry name" value="NAD(P)-binding Rossmann-fold domains"/>
    <property type="match status" value="1"/>
</dbReference>
<feature type="binding site" evidence="9">
    <location>
        <position position="383"/>
    </location>
    <ligand>
        <name>substrate</name>
    </ligand>
</feature>
<dbReference type="PRINTS" id="PR00082">
    <property type="entry name" value="GLFDHDRGNASE"/>
</dbReference>
<comment type="catalytic activity">
    <reaction evidence="6">
        <text>L-glutamate + NADP(+) + H2O = 2-oxoglutarate + NH4(+) + NADPH + H(+)</text>
        <dbReference type="Rhea" id="RHEA:11612"/>
        <dbReference type="ChEBI" id="CHEBI:15377"/>
        <dbReference type="ChEBI" id="CHEBI:15378"/>
        <dbReference type="ChEBI" id="CHEBI:16810"/>
        <dbReference type="ChEBI" id="CHEBI:28938"/>
        <dbReference type="ChEBI" id="CHEBI:29985"/>
        <dbReference type="ChEBI" id="CHEBI:57783"/>
        <dbReference type="ChEBI" id="CHEBI:58349"/>
        <dbReference type="EC" id="1.4.1.3"/>
    </reaction>
</comment>
<keyword evidence="9" id="KW-0520">NAD</keyword>
<evidence type="ECO:0000259" key="12">
    <source>
        <dbReference type="SMART" id="SM00839"/>
    </source>
</evidence>
<dbReference type="Pfam" id="PF02812">
    <property type="entry name" value="ELFV_dehydrog_N"/>
    <property type="match status" value="1"/>
</dbReference>
<evidence type="ECO:0000256" key="4">
    <source>
        <dbReference type="ARBA" id="ARBA00023128"/>
    </source>
</evidence>
<proteinExistence type="inferred from homology"/>
<keyword evidence="14" id="KW-1185">Reference proteome</keyword>
<dbReference type="FunFam" id="3.40.50.720:FF:000100">
    <property type="entry name" value="Glutamate dehydrogenase 1, mitochondrial"/>
    <property type="match status" value="1"/>
</dbReference>
<dbReference type="GO" id="GO:0006538">
    <property type="term" value="P:L-glutamate catabolic process"/>
    <property type="evidence" value="ECO:0007669"/>
    <property type="project" value="TreeGrafter"/>
</dbReference>
<dbReference type="CDD" id="cd01076">
    <property type="entry name" value="NAD_bind_1_Glu_DH"/>
    <property type="match status" value="1"/>
</dbReference>
<comment type="subcellular location">
    <subcellularLocation>
        <location evidence="1">Mitochondrion</location>
    </subcellularLocation>
</comment>
<dbReference type="AlphaFoldDB" id="A0AAU9I8N3"/>
<feature type="binding site" evidence="9">
    <location>
        <position position="254"/>
    </location>
    <ligand>
        <name>NAD(+)</name>
        <dbReference type="ChEBI" id="CHEBI:57540"/>
    </ligand>
</feature>
<comment type="catalytic activity">
    <reaction evidence="5">
        <text>L-glutamate + NAD(+) + H2O = 2-oxoglutarate + NH4(+) + NADH + H(+)</text>
        <dbReference type="Rhea" id="RHEA:15133"/>
        <dbReference type="ChEBI" id="CHEBI:15377"/>
        <dbReference type="ChEBI" id="CHEBI:15378"/>
        <dbReference type="ChEBI" id="CHEBI:16810"/>
        <dbReference type="ChEBI" id="CHEBI:28938"/>
        <dbReference type="ChEBI" id="CHEBI:29985"/>
        <dbReference type="ChEBI" id="CHEBI:57540"/>
        <dbReference type="ChEBI" id="CHEBI:57945"/>
        <dbReference type="EC" id="1.4.1.3"/>
    </reaction>
</comment>
<dbReference type="Gene3D" id="3.40.50.10860">
    <property type="entry name" value="Leucine Dehydrogenase, chain A, domain 1"/>
    <property type="match status" value="1"/>
</dbReference>
<dbReference type="Pfam" id="PF00208">
    <property type="entry name" value="ELFV_dehydrog"/>
    <property type="match status" value="1"/>
</dbReference>
<dbReference type="InterPro" id="IPR046346">
    <property type="entry name" value="Aminoacid_DH-like_N_sf"/>
</dbReference>
<evidence type="ECO:0000256" key="10">
    <source>
        <dbReference type="PIRSR" id="PIRSR000185-3"/>
    </source>
</evidence>
<feature type="domain" description="Glutamate/phenylalanine/leucine/valine/L-tryptophan dehydrogenase C-terminal" evidence="12">
    <location>
        <begin position="208"/>
        <end position="491"/>
    </location>
</feature>
<evidence type="ECO:0000256" key="9">
    <source>
        <dbReference type="PIRSR" id="PIRSR000185-2"/>
    </source>
</evidence>
<feature type="binding site" evidence="9">
    <location>
        <position position="91"/>
    </location>
    <ligand>
        <name>substrate</name>
    </ligand>
</feature>
<evidence type="ECO:0000256" key="11">
    <source>
        <dbReference type="RuleBase" id="RU004417"/>
    </source>
</evidence>
<protein>
    <recommendedName>
        <fullName evidence="7">Glutamate dehydrogenase</fullName>
    </recommendedName>
</protein>
<dbReference type="Gene3D" id="3.40.50.720">
    <property type="entry name" value="NAD(P)-binding Rossmann-like Domain"/>
    <property type="match status" value="1"/>
</dbReference>
<evidence type="ECO:0000256" key="7">
    <source>
        <dbReference type="PIRNR" id="PIRNR000185"/>
    </source>
</evidence>
<comment type="similarity">
    <text evidence="2 7 11">Belongs to the Glu/Leu/Phe/Val dehydrogenases family.</text>
</comment>
<evidence type="ECO:0000313" key="14">
    <source>
        <dbReference type="Proteomes" id="UP001162131"/>
    </source>
</evidence>
<keyword evidence="4" id="KW-0496">Mitochondrion</keyword>
<dbReference type="InterPro" id="IPR006096">
    <property type="entry name" value="Glu/Leu/Phe/Val/Trp_DH_C"/>
</dbReference>
<evidence type="ECO:0000256" key="3">
    <source>
        <dbReference type="ARBA" id="ARBA00023002"/>
    </source>
</evidence>
<dbReference type="InterPro" id="IPR036291">
    <property type="entry name" value="NAD(P)-bd_dom_sf"/>
</dbReference>
<keyword evidence="9" id="KW-0547">Nucleotide-binding</keyword>
<name>A0AAU9I8N3_9CILI</name>
<accession>A0AAU9I8N3</accession>
<dbReference type="PROSITE" id="PS00074">
    <property type="entry name" value="GLFV_DEHYDROGENASE"/>
    <property type="match status" value="1"/>
</dbReference>
<reference evidence="13" key="1">
    <citation type="submission" date="2021-09" db="EMBL/GenBank/DDBJ databases">
        <authorList>
            <consortium name="AG Swart"/>
            <person name="Singh M."/>
            <person name="Singh A."/>
            <person name="Seah K."/>
            <person name="Emmerich C."/>
        </authorList>
    </citation>
    <scope>NUCLEOTIDE SEQUENCE</scope>
    <source>
        <strain evidence="13">ATCC30299</strain>
    </source>
</reference>
<organism evidence="13 14">
    <name type="scientific">Blepharisma stoltei</name>
    <dbReference type="NCBI Taxonomy" id="1481888"/>
    <lineage>
        <taxon>Eukaryota</taxon>
        <taxon>Sar</taxon>
        <taxon>Alveolata</taxon>
        <taxon>Ciliophora</taxon>
        <taxon>Postciliodesmatophora</taxon>
        <taxon>Heterotrichea</taxon>
        <taxon>Heterotrichida</taxon>
        <taxon>Blepharismidae</taxon>
        <taxon>Blepharisma</taxon>
    </lineage>
</organism>
<evidence type="ECO:0000256" key="5">
    <source>
        <dbReference type="ARBA" id="ARBA00047867"/>
    </source>
</evidence>
<dbReference type="PIRSF" id="PIRSF000185">
    <property type="entry name" value="Glu_DH"/>
    <property type="match status" value="1"/>
</dbReference>
<comment type="caution">
    <text evidence="13">The sequence shown here is derived from an EMBL/GenBank/DDBJ whole genome shotgun (WGS) entry which is preliminary data.</text>
</comment>
<keyword evidence="3 7" id="KW-0560">Oxidoreductase</keyword>
<dbReference type="InterPro" id="IPR014362">
    <property type="entry name" value="Glu_DH"/>
</dbReference>
<feature type="active site" description="Proton donor" evidence="8">
    <location>
        <position position="127"/>
    </location>
</feature>
<dbReference type="SMART" id="SM00839">
    <property type="entry name" value="ELFV_dehydrog"/>
    <property type="match status" value="1"/>
</dbReference>
<evidence type="ECO:0000256" key="6">
    <source>
        <dbReference type="ARBA" id="ARBA00048577"/>
    </source>
</evidence>
<dbReference type="GO" id="GO:0000166">
    <property type="term" value="F:nucleotide binding"/>
    <property type="evidence" value="ECO:0007669"/>
    <property type="project" value="UniProtKB-KW"/>
</dbReference>
<feature type="binding site" evidence="9">
    <location>
        <position position="215"/>
    </location>
    <ligand>
        <name>NAD(+)</name>
        <dbReference type="ChEBI" id="CHEBI:57540"/>
    </ligand>
</feature>
<feature type="site" description="Important for catalysis" evidence="10">
    <location>
        <position position="169"/>
    </location>
</feature>
<dbReference type="InterPro" id="IPR033524">
    <property type="entry name" value="Glu/Leu/Phe/Val_DH_AS"/>
</dbReference>
<dbReference type="PANTHER" id="PTHR11606:SF13">
    <property type="entry name" value="GLUTAMATE DEHYDROGENASE 1, MITOCHONDRIAL"/>
    <property type="match status" value="1"/>
</dbReference>
<dbReference type="SUPFAM" id="SSF53223">
    <property type="entry name" value="Aminoacid dehydrogenase-like, N-terminal domain"/>
    <property type="match status" value="1"/>
</dbReference>
<evidence type="ECO:0000256" key="2">
    <source>
        <dbReference type="ARBA" id="ARBA00006382"/>
    </source>
</evidence>
<dbReference type="InterPro" id="IPR033922">
    <property type="entry name" value="NAD_bind_Glu_DH"/>
</dbReference>